<dbReference type="Gene3D" id="3.90.226.10">
    <property type="entry name" value="2-enoyl-CoA Hydratase, Chain A, domain 1"/>
    <property type="match status" value="1"/>
</dbReference>
<dbReference type="EMBL" id="JAPKHW010000039">
    <property type="protein sequence ID" value="MCX4150358.1"/>
    <property type="molecule type" value="Genomic_DNA"/>
</dbReference>
<dbReference type="Proteomes" id="UP001209412">
    <property type="component" value="Unassembled WGS sequence"/>
</dbReference>
<dbReference type="InterPro" id="IPR029045">
    <property type="entry name" value="ClpP/crotonase-like_dom_sf"/>
</dbReference>
<evidence type="ECO:0000313" key="3">
    <source>
        <dbReference type="EMBL" id="MDQ6412173.1"/>
    </source>
</evidence>
<dbReference type="Proteomes" id="UP001242288">
    <property type="component" value="Unassembled WGS sequence"/>
</dbReference>
<comment type="caution">
    <text evidence="3">The sequence shown here is derived from an EMBL/GenBank/DDBJ whole genome shotgun (WGS) entry which is preliminary data.</text>
</comment>
<organism evidence="3 5">
    <name type="scientific">Paraburkholderia madseniana</name>
    <dbReference type="NCBI Taxonomy" id="2599607"/>
    <lineage>
        <taxon>Bacteria</taxon>
        <taxon>Pseudomonadati</taxon>
        <taxon>Pseudomonadota</taxon>
        <taxon>Betaproteobacteria</taxon>
        <taxon>Burkholderiales</taxon>
        <taxon>Burkholderiaceae</taxon>
        <taxon>Paraburkholderia</taxon>
    </lineage>
</organism>
<comment type="similarity">
    <text evidence="1">Belongs to the enoyl-CoA hydratase/isomerase family.</text>
</comment>
<accession>A0AAP5BIH3</accession>
<dbReference type="SUPFAM" id="SSF52096">
    <property type="entry name" value="ClpP/crotonase"/>
    <property type="match status" value="1"/>
</dbReference>
<dbReference type="EMBL" id="JAMXWF010000039">
    <property type="protein sequence ID" value="MDQ6412173.1"/>
    <property type="molecule type" value="Genomic_DNA"/>
</dbReference>
<evidence type="ECO:0000256" key="1">
    <source>
        <dbReference type="ARBA" id="ARBA00005254"/>
    </source>
</evidence>
<protein>
    <submittedName>
        <fullName evidence="3">Enoyl-CoA hydratase-related protein</fullName>
    </submittedName>
</protein>
<keyword evidence="4" id="KW-1185">Reference proteome</keyword>
<evidence type="ECO:0000313" key="4">
    <source>
        <dbReference type="Proteomes" id="UP001209412"/>
    </source>
</evidence>
<dbReference type="InterPro" id="IPR001753">
    <property type="entry name" value="Enoyl-CoA_hydra/iso"/>
</dbReference>
<dbReference type="CDD" id="cd06558">
    <property type="entry name" value="crotonase-like"/>
    <property type="match status" value="1"/>
</dbReference>
<dbReference type="Pfam" id="PF00378">
    <property type="entry name" value="ECH_1"/>
    <property type="match status" value="1"/>
</dbReference>
<dbReference type="AlphaFoldDB" id="A0AAP5BIH3"/>
<dbReference type="Gene3D" id="1.10.12.10">
    <property type="entry name" value="Lyase 2-enoyl-coa Hydratase, Chain A, domain 2"/>
    <property type="match status" value="1"/>
</dbReference>
<dbReference type="InterPro" id="IPR014748">
    <property type="entry name" value="Enoyl-CoA_hydra_C"/>
</dbReference>
<reference evidence="3" key="1">
    <citation type="submission" date="2022-06" db="EMBL/GenBank/DDBJ databases">
        <title>PHB producers.</title>
        <authorList>
            <person name="Besaury L."/>
        </authorList>
    </citation>
    <scope>NUCLEOTIDE SEQUENCE</scope>
    <source>
        <strain evidence="3 4">SEWS6</strain>
    </source>
</reference>
<name>A0AAP5BIH3_9BURK</name>
<sequence length="250" mass="26591">MTQHVLVNNSDGVLSIKWNRPDRLNAFDASMFENAAQAINDVSDEVRVIVISGEGRAFSAGGDFKSGINIETVDSGHRLVRAIVRSRVPVISGINGPAVGMACSIAIAADMALAKQSAYFLLSFVNIGMMPDGGATELIGASIGRARANSMAMLGDRLSADEAMAAGLIYRSVADEAYDAELEALVQKIRNGPTKAFAAMKGAITATTLSHLDEALDRERDGQVPLFETEDAREGARAFLEKRSPIFRGS</sequence>
<dbReference type="PANTHER" id="PTHR43459:SF1">
    <property type="entry name" value="EG:BACN32G11.4 PROTEIN"/>
    <property type="match status" value="1"/>
</dbReference>
<dbReference type="GO" id="GO:0003824">
    <property type="term" value="F:catalytic activity"/>
    <property type="evidence" value="ECO:0007669"/>
    <property type="project" value="UniProtKB-ARBA"/>
</dbReference>
<evidence type="ECO:0000313" key="5">
    <source>
        <dbReference type="Proteomes" id="UP001242288"/>
    </source>
</evidence>
<dbReference type="PANTHER" id="PTHR43459">
    <property type="entry name" value="ENOYL-COA HYDRATASE"/>
    <property type="match status" value="1"/>
</dbReference>
<proteinExistence type="inferred from homology"/>
<gene>
    <name evidence="3" type="ORF">NIE36_34170</name>
    <name evidence="2" type="ORF">OSB80_34255</name>
</gene>
<evidence type="ECO:0000313" key="2">
    <source>
        <dbReference type="EMBL" id="MCX4150358.1"/>
    </source>
</evidence>
<dbReference type="RefSeq" id="WP_266261064.1">
    <property type="nucleotide sequence ID" value="NZ_JAMXWF010000039.1"/>
</dbReference>